<sequence>MPPGIASRVVMMELLPSWAQLLPKQFTASGFVLRDDRILLINHRKHHVWIYPGGHVEPNETPDEACLREIFEETGVHCRIVSPRDETLGDPGVVEVLHVPWMVLCERIPTGTEPEHCHIDFAYVCEPLPGEGALLTEDTRETEGIGWFTLEEMSSLNLFPDFRRQVTKLLSP</sequence>
<dbReference type="InterPro" id="IPR020084">
    <property type="entry name" value="NUDIX_hydrolase_CS"/>
</dbReference>
<organism evidence="4 5">
    <name type="scientific">Candidatus Cryosericum odellii</name>
    <dbReference type="NCBI Taxonomy" id="2290917"/>
    <lineage>
        <taxon>Bacteria</taxon>
        <taxon>Pseudomonadati</taxon>
        <taxon>Caldisericota/Cryosericota group</taxon>
        <taxon>Candidatus Cryosericota</taxon>
        <taxon>Candidatus Cryosericia</taxon>
        <taxon>Candidatus Cryosericales</taxon>
        <taxon>Candidatus Cryosericaceae</taxon>
        <taxon>Candidatus Cryosericum</taxon>
    </lineage>
</organism>
<dbReference type="InterPro" id="IPR020476">
    <property type="entry name" value="Nudix_hydrolase"/>
</dbReference>
<dbReference type="InterPro" id="IPR000086">
    <property type="entry name" value="NUDIX_hydrolase_dom"/>
</dbReference>
<keyword evidence="5" id="KW-1185">Reference proteome</keyword>
<dbReference type="PRINTS" id="PR00502">
    <property type="entry name" value="NUDIXFAMILY"/>
</dbReference>
<evidence type="ECO:0000313" key="5">
    <source>
        <dbReference type="Proteomes" id="UP000266260"/>
    </source>
</evidence>
<proteinExistence type="inferred from homology"/>
<keyword evidence="1 2" id="KW-0378">Hydrolase</keyword>
<name>A0A398D5I7_9BACT</name>
<dbReference type="PANTHER" id="PTHR43736">
    <property type="entry name" value="ADP-RIBOSE PYROPHOSPHATASE"/>
    <property type="match status" value="1"/>
</dbReference>
<dbReference type="EMBL" id="QXIT01000149">
    <property type="protein sequence ID" value="RIE06751.1"/>
    <property type="molecule type" value="Genomic_DNA"/>
</dbReference>
<comment type="caution">
    <text evidence="4">The sequence shown here is derived from an EMBL/GenBank/DDBJ whole genome shotgun (WGS) entry which is preliminary data.</text>
</comment>
<feature type="domain" description="Nudix hydrolase" evidence="3">
    <location>
        <begin position="23"/>
        <end position="172"/>
    </location>
</feature>
<dbReference type="CDD" id="cd03674">
    <property type="entry name" value="NUDIX_Hydrolase"/>
    <property type="match status" value="1"/>
</dbReference>
<dbReference type="AlphaFoldDB" id="A0A398D5I7"/>
<dbReference type="GO" id="GO:0016787">
    <property type="term" value="F:hydrolase activity"/>
    <property type="evidence" value="ECO:0007669"/>
    <property type="project" value="UniProtKB-KW"/>
</dbReference>
<dbReference type="Pfam" id="PF00293">
    <property type="entry name" value="NUDIX"/>
    <property type="match status" value="1"/>
</dbReference>
<gene>
    <name evidence="4" type="ORF">SMC6_08485</name>
</gene>
<dbReference type="PROSITE" id="PS00893">
    <property type="entry name" value="NUDIX_BOX"/>
    <property type="match status" value="1"/>
</dbReference>
<evidence type="ECO:0000313" key="4">
    <source>
        <dbReference type="EMBL" id="RIE06751.1"/>
    </source>
</evidence>
<evidence type="ECO:0000256" key="1">
    <source>
        <dbReference type="ARBA" id="ARBA00022801"/>
    </source>
</evidence>
<dbReference type="Gene3D" id="3.90.79.10">
    <property type="entry name" value="Nucleoside Triphosphate Pyrophosphohydrolase"/>
    <property type="match status" value="1"/>
</dbReference>
<evidence type="ECO:0000259" key="3">
    <source>
        <dbReference type="PROSITE" id="PS51462"/>
    </source>
</evidence>
<dbReference type="SUPFAM" id="SSF55811">
    <property type="entry name" value="Nudix"/>
    <property type="match status" value="1"/>
</dbReference>
<dbReference type="InterPro" id="IPR015797">
    <property type="entry name" value="NUDIX_hydrolase-like_dom_sf"/>
</dbReference>
<dbReference type="PANTHER" id="PTHR43736:SF1">
    <property type="entry name" value="DIHYDRONEOPTERIN TRIPHOSPHATE DIPHOSPHATASE"/>
    <property type="match status" value="1"/>
</dbReference>
<dbReference type="PROSITE" id="PS51462">
    <property type="entry name" value="NUDIX"/>
    <property type="match status" value="1"/>
</dbReference>
<reference evidence="4 5" key="1">
    <citation type="submission" date="2018-09" db="EMBL/GenBank/DDBJ databases">
        <title>Discovery and Ecogenomic Context for Candidatus Cryosericales, a Global Caldiserica Order Active in Thawing Permafrost.</title>
        <authorList>
            <person name="Martinez M.A."/>
            <person name="Woodcroft B.J."/>
            <person name="Ignacio Espinoza J.C."/>
            <person name="Zayed A."/>
            <person name="Singleton C.M."/>
            <person name="Boyd J."/>
            <person name="Li Y.-F."/>
            <person name="Purvine S."/>
            <person name="Maughan H."/>
            <person name="Hodgkins S.B."/>
            <person name="Anderson D."/>
            <person name="Sederholm M."/>
            <person name="Temperton B."/>
            <person name="Saleska S.R."/>
            <person name="Tyson G.W."/>
            <person name="Rich V.I."/>
        </authorList>
    </citation>
    <scope>NUCLEOTIDE SEQUENCE [LARGE SCALE GENOMIC DNA]</scope>
    <source>
        <strain evidence="4 5">SMC6</strain>
    </source>
</reference>
<comment type="similarity">
    <text evidence="2">Belongs to the Nudix hydrolase family.</text>
</comment>
<evidence type="ECO:0000256" key="2">
    <source>
        <dbReference type="RuleBase" id="RU003476"/>
    </source>
</evidence>
<accession>A0A398D5I7</accession>
<dbReference type="Proteomes" id="UP000266260">
    <property type="component" value="Unassembled WGS sequence"/>
</dbReference>
<protein>
    <submittedName>
        <fullName evidence="4">NUDIX domain-containing protein</fullName>
    </submittedName>
</protein>